<dbReference type="InterPro" id="IPR036188">
    <property type="entry name" value="FAD/NAD-bd_sf"/>
</dbReference>
<sequence>MAEAGQQTRYKLVIVGGGSAGITVAAQLLRKARELSGQIAIVDDAAKHYYQPLWTLAGAGVVSREVTERDEAAVIPKGAIWVREAVTAFLPKENAVVTASGNKLHYDYLVVAAGIQIDWDKVKGLKESIGKEGVCSNYSYDYVESTWDSIRQFQGGTAIFTQPNTPVKCGGAPQKIMYLADDYFRQSGVRQQSIIRFVSGAPTIFGVKKYADALQKVVERKQIYTTFQHNLVEIRADQKQAVFENVNTREQVTMAYDMIHVVPPMSAPDVIKKSPLADADGWLDVDKHTLQHTRFANVFGLGDCANLPTSKTGAAIRKQAPVVVHNLLAQINGKRDYRHYNGYTSCPLVTGYGKLILAEFDYEQIPRETFPFDQSRERRSMYWLKKEVLPVMYWHGMLKGRM</sequence>
<comment type="caution">
    <text evidence="8">The sequence shown here is derived from an EMBL/GenBank/DDBJ whole genome shotgun (WGS) entry which is preliminary data.</text>
</comment>
<keyword evidence="6" id="KW-0560">Oxidoreductase</keyword>
<dbReference type="FunFam" id="3.50.50.60:FF:000034">
    <property type="entry name" value="sulfide:quinone oxidoreductase, mitochondrial"/>
    <property type="match status" value="1"/>
</dbReference>
<evidence type="ECO:0000259" key="7">
    <source>
        <dbReference type="Pfam" id="PF07992"/>
    </source>
</evidence>
<dbReference type="GO" id="GO:0048038">
    <property type="term" value="F:quinone binding"/>
    <property type="evidence" value="ECO:0007669"/>
    <property type="project" value="UniProtKB-KW"/>
</dbReference>
<dbReference type="GO" id="GO:0070224">
    <property type="term" value="F:sulfide:quinone oxidoreductase activity"/>
    <property type="evidence" value="ECO:0007669"/>
    <property type="project" value="TreeGrafter"/>
</dbReference>
<dbReference type="InterPro" id="IPR023753">
    <property type="entry name" value="FAD/NAD-binding_dom"/>
</dbReference>
<evidence type="ECO:0000256" key="1">
    <source>
        <dbReference type="ARBA" id="ARBA00001974"/>
    </source>
</evidence>
<gene>
    <name evidence="8" type="ORF">EDM57_10450</name>
</gene>
<organism evidence="8 9">
    <name type="scientific">Brevibacillus gelatini</name>
    <dbReference type="NCBI Taxonomy" id="1655277"/>
    <lineage>
        <taxon>Bacteria</taxon>
        <taxon>Bacillati</taxon>
        <taxon>Bacillota</taxon>
        <taxon>Bacilli</taxon>
        <taxon>Bacillales</taxon>
        <taxon>Paenibacillaceae</taxon>
        <taxon>Brevibacillus</taxon>
    </lineage>
</organism>
<dbReference type="InterPro" id="IPR015904">
    <property type="entry name" value="Sulphide_quinone_reductase"/>
</dbReference>
<dbReference type="SUPFAM" id="SSF51905">
    <property type="entry name" value="FAD/NAD(P)-binding domain"/>
    <property type="match status" value="3"/>
</dbReference>
<dbReference type="Gene3D" id="3.50.50.60">
    <property type="entry name" value="FAD/NAD(P)-binding domain"/>
    <property type="match status" value="2"/>
</dbReference>
<evidence type="ECO:0000313" key="8">
    <source>
        <dbReference type="EMBL" id="RNB57399.1"/>
    </source>
</evidence>
<dbReference type="GO" id="GO:0071949">
    <property type="term" value="F:FAD binding"/>
    <property type="evidence" value="ECO:0007669"/>
    <property type="project" value="TreeGrafter"/>
</dbReference>
<dbReference type="AlphaFoldDB" id="A0A3M8B1S4"/>
<evidence type="ECO:0000256" key="5">
    <source>
        <dbReference type="ARBA" id="ARBA00022946"/>
    </source>
</evidence>
<reference evidence="8 9" key="1">
    <citation type="submission" date="2018-10" db="EMBL/GenBank/DDBJ databases">
        <title>Phylogenomics of Brevibacillus.</title>
        <authorList>
            <person name="Dunlap C."/>
        </authorList>
    </citation>
    <scope>NUCLEOTIDE SEQUENCE [LARGE SCALE GENOMIC DNA]</scope>
    <source>
        <strain evidence="8 9">DSM 100115</strain>
    </source>
</reference>
<keyword evidence="2" id="KW-0285">Flavoprotein</keyword>
<evidence type="ECO:0000256" key="3">
    <source>
        <dbReference type="ARBA" id="ARBA00022719"/>
    </source>
</evidence>
<keyword evidence="9" id="KW-1185">Reference proteome</keyword>
<name>A0A3M8B1S4_9BACL</name>
<evidence type="ECO:0000256" key="6">
    <source>
        <dbReference type="ARBA" id="ARBA00023002"/>
    </source>
</evidence>
<dbReference type="Proteomes" id="UP000268829">
    <property type="component" value="Unassembled WGS sequence"/>
</dbReference>
<feature type="domain" description="FAD/NAD(P)-binding" evidence="7">
    <location>
        <begin position="10"/>
        <end position="125"/>
    </location>
</feature>
<dbReference type="PANTHER" id="PTHR10632:SF2">
    <property type="entry name" value="SULFIDE:QUINONE OXIDOREDUCTASE, MITOCHONDRIAL"/>
    <property type="match status" value="1"/>
</dbReference>
<proteinExistence type="predicted"/>
<evidence type="ECO:0000313" key="9">
    <source>
        <dbReference type="Proteomes" id="UP000268829"/>
    </source>
</evidence>
<dbReference type="OrthoDB" id="9805710at2"/>
<dbReference type="GO" id="GO:0070221">
    <property type="term" value="P:sulfide oxidation, using sulfide:quinone oxidoreductase"/>
    <property type="evidence" value="ECO:0007669"/>
    <property type="project" value="TreeGrafter"/>
</dbReference>
<evidence type="ECO:0000256" key="4">
    <source>
        <dbReference type="ARBA" id="ARBA00022827"/>
    </source>
</evidence>
<accession>A0A3M8B1S4</accession>
<protein>
    <submittedName>
        <fullName evidence="8">NAD(P)/FAD-dependent oxidoreductase</fullName>
    </submittedName>
</protein>
<comment type="cofactor">
    <cofactor evidence="1">
        <name>FAD</name>
        <dbReference type="ChEBI" id="CHEBI:57692"/>
    </cofactor>
</comment>
<evidence type="ECO:0000256" key="2">
    <source>
        <dbReference type="ARBA" id="ARBA00022630"/>
    </source>
</evidence>
<keyword evidence="4" id="KW-0274">FAD</keyword>
<keyword evidence="5" id="KW-0809">Transit peptide</keyword>
<keyword evidence="3" id="KW-0874">Quinone</keyword>
<dbReference type="PANTHER" id="PTHR10632">
    <property type="entry name" value="SULFIDE:QUINONE OXIDOREDUCTASE"/>
    <property type="match status" value="1"/>
</dbReference>
<dbReference type="Pfam" id="PF07992">
    <property type="entry name" value="Pyr_redox_2"/>
    <property type="match status" value="1"/>
</dbReference>
<dbReference type="EMBL" id="RHHS01000024">
    <property type="protein sequence ID" value="RNB57399.1"/>
    <property type="molecule type" value="Genomic_DNA"/>
</dbReference>